<dbReference type="Proteomes" id="UP000325081">
    <property type="component" value="Unassembled WGS sequence"/>
</dbReference>
<proteinExistence type="predicted"/>
<protein>
    <submittedName>
        <fullName evidence="2">Glycogen synthase</fullName>
    </submittedName>
</protein>
<sequence length="203" mass="22763">MPRLSTPITQDECLYDGRWIKQADNVFVDLLIESHMLGQWTNGRPGGVVFDYCCGFLIGELDLIYSHDELEARFDFLQKRYQAFSWMLGKPGLRHCVQSNILTALVAVWDEIFETILALLINITVTPAGKTCVSCSRRCILQTQLLKLFMTATLQTKVFFALPAARTNVVSDNSYHNALQTLCSRNNAHPQHGGPYDATSASS</sequence>
<gene>
    <name evidence="2" type="ORF">STAS_21313</name>
</gene>
<keyword evidence="3" id="KW-1185">Reference proteome</keyword>
<reference evidence="3" key="1">
    <citation type="journal article" date="2019" name="Curr. Biol.">
        <title>Genome Sequence of Striga asiatica Provides Insight into the Evolution of Plant Parasitism.</title>
        <authorList>
            <person name="Yoshida S."/>
            <person name="Kim S."/>
            <person name="Wafula E.K."/>
            <person name="Tanskanen J."/>
            <person name="Kim Y.M."/>
            <person name="Honaas L."/>
            <person name="Yang Z."/>
            <person name="Spallek T."/>
            <person name="Conn C.E."/>
            <person name="Ichihashi Y."/>
            <person name="Cheong K."/>
            <person name="Cui S."/>
            <person name="Der J.P."/>
            <person name="Gundlach H."/>
            <person name="Jiao Y."/>
            <person name="Hori C."/>
            <person name="Ishida J.K."/>
            <person name="Kasahara H."/>
            <person name="Kiba T."/>
            <person name="Kim M.S."/>
            <person name="Koo N."/>
            <person name="Laohavisit A."/>
            <person name="Lee Y.H."/>
            <person name="Lumba S."/>
            <person name="McCourt P."/>
            <person name="Mortimer J.C."/>
            <person name="Mutuku J.M."/>
            <person name="Nomura T."/>
            <person name="Sasaki-Sekimoto Y."/>
            <person name="Seto Y."/>
            <person name="Wang Y."/>
            <person name="Wakatake T."/>
            <person name="Sakakibara H."/>
            <person name="Demura T."/>
            <person name="Yamaguchi S."/>
            <person name="Yoneyama K."/>
            <person name="Manabe R.I."/>
            <person name="Nelson D.C."/>
            <person name="Schulman A.H."/>
            <person name="Timko M.P."/>
            <person name="dePamphilis C.W."/>
            <person name="Choi D."/>
            <person name="Shirasu K."/>
        </authorList>
    </citation>
    <scope>NUCLEOTIDE SEQUENCE [LARGE SCALE GENOMIC DNA]</scope>
    <source>
        <strain evidence="3">cv. UVA1</strain>
    </source>
</reference>
<accession>A0A5A7QGH6</accession>
<feature type="non-terminal residue" evidence="2">
    <location>
        <position position="203"/>
    </location>
</feature>
<dbReference type="InterPro" id="IPR024752">
    <property type="entry name" value="Myb/SANT-like_dom"/>
</dbReference>
<feature type="domain" description="Myb/SANT-like" evidence="1">
    <location>
        <begin position="18"/>
        <end position="111"/>
    </location>
</feature>
<evidence type="ECO:0000313" key="2">
    <source>
        <dbReference type="EMBL" id="GER44413.1"/>
    </source>
</evidence>
<dbReference type="AlphaFoldDB" id="A0A5A7QGH6"/>
<dbReference type="Pfam" id="PF12776">
    <property type="entry name" value="Myb_DNA-bind_3"/>
    <property type="match status" value="1"/>
</dbReference>
<dbReference type="EMBL" id="BKCP01006959">
    <property type="protein sequence ID" value="GER44413.1"/>
    <property type="molecule type" value="Genomic_DNA"/>
</dbReference>
<evidence type="ECO:0000313" key="3">
    <source>
        <dbReference type="Proteomes" id="UP000325081"/>
    </source>
</evidence>
<comment type="caution">
    <text evidence="2">The sequence shown here is derived from an EMBL/GenBank/DDBJ whole genome shotgun (WGS) entry which is preliminary data.</text>
</comment>
<organism evidence="2 3">
    <name type="scientific">Striga asiatica</name>
    <name type="common">Asiatic witchweed</name>
    <name type="synonym">Buchnera asiatica</name>
    <dbReference type="NCBI Taxonomy" id="4170"/>
    <lineage>
        <taxon>Eukaryota</taxon>
        <taxon>Viridiplantae</taxon>
        <taxon>Streptophyta</taxon>
        <taxon>Embryophyta</taxon>
        <taxon>Tracheophyta</taxon>
        <taxon>Spermatophyta</taxon>
        <taxon>Magnoliopsida</taxon>
        <taxon>eudicotyledons</taxon>
        <taxon>Gunneridae</taxon>
        <taxon>Pentapetalae</taxon>
        <taxon>asterids</taxon>
        <taxon>lamiids</taxon>
        <taxon>Lamiales</taxon>
        <taxon>Orobanchaceae</taxon>
        <taxon>Buchnereae</taxon>
        <taxon>Striga</taxon>
    </lineage>
</organism>
<evidence type="ECO:0000259" key="1">
    <source>
        <dbReference type="Pfam" id="PF12776"/>
    </source>
</evidence>
<name>A0A5A7QGH6_STRAF</name>